<evidence type="ECO:0000256" key="1">
    <source>
        <dbReference type="ARBA" id="ARBA00004832"/>
    </source>
</evidence>
<evidence type="ECO:0000256" key="2">
    <source>
        <dbReference type="ARBA" id="ARBA00006048"/>
    </source>
</evidence>
<dbReference type="Pfam" id="PF00583">
    <property type="entry name" value="Acetyltransf_1"/>
    <property type="match status" value="1"/>
</dbReference>
<feature type="domain" description="N-acetyltransferase" evidence="9">
    <location>
        <begin position="16"/>
        <end position="159"/>
    </location>
</feature>
<organism evidence="10 11">
    <name type="scientific">[Candida] subhashii</name>
    <dbReference type="NCBI Taxonomy" id="561895"/>
    <lineage>
        <taxon>Eukaryota</taxon>
        <taxon>Fungi</taxon>
        <taxon>Dikarya</taxon>
        <taxon>Ascomycota</taxon>
        <taxon>Saccharomycotina</taxon>
        <taxon>Pichiomycetes</taxon>
        <taxon>Debaryomycetaceae</taxon>
        <taxon>Spathaspora</taxon>
    </lineage>
</organism>
<dbReference type="UniPathway" id="UPA00113">
    <property type="reaction ID" value="UER00529"/>
</dbReference>
<proteinExistence type="inferred from homology"/>
<evidence type="ECO:0000256" key="5">
    <source>
        <dbReference type="ARBA" id="ARBA00023315"/>
    </source>
</evidence>
<evidence type="ECO:0000313" key="10">
    <source>
        <dbReference type="EMBL" id="KAG7665388.1"/>
    </source>
</evidence>
<dbReference type="PROSITE" id="PS51186">
    <property type="entry name" value="GNAT"/>
    <property type="match status" value="1"/>
</dbReference>
<comment type="catalytic activity">
    <reaction evidence="6 8">
        <text>D-glucosamine 6-phosphate + acetyl-CoA = N-acetyl-D-glucosamine 6-phosphate + CoA + H(+)</text>
        <dbReference type="Rhea" id="RHEA:10292"/>
        <dbReference type="ChEBI" id="CHEBI:15378"/>
        <dbReference type="ChEBI" id="CHEBI:57287"/>
        <dbReference type="ChEBI" id="CHEBI:57288"/>
        <dbReference type="ChEBI" id="CHEBI:57513"/>
        <dbReference type="ChEBI" id="CHEBI:58725"/>
        <dbReference type="EC" id="2.3.1.4"/>
    </reaction>
</comment>
<evidence type="ECO:0000256" key="8">
    <source>
        <dbReference type="RuleBase" id="RU365086"/>
    </source>
</evidence>
<dbReference type="EMBL" id="JAGSYN010000050">
    <property type="protein sequence ID" value="KAG7665388.1"/>
    <property type="molecule type" value="Genomic_DNA"/>
</dbReference>
<dbReference type="InterPro" id="IPR039143">
    <property type="entry name" value="GNPNAT1-like"/>
</dbReference>
<evidence type="ECO:0000256" key="3">
    <source>
        <dbReference type="ARBA" id="ARBA00012703"/>
    </source>
</evidence>
<dbReference type="GO" id="GO:0006048">
    <property type="term" value="P:UDP-N-acetylglucosamine biosynthetic process"/>
    <property type="evidence" value="ECO:0007669"/>
    <property type="project" value="UniProtKB-UniRule"/>
</dbReference>
<dbReference type="FunFam" id="3.40.630.30:FF:000136">
    <property type="entry name" value="Glucosamine 6-phosphate N-acetyltransferase"/>
    <property type="match status" value="1"/>
</dbReference>
<comment type="similarity">
    <text evidence="2 8">Belongs to the acetyltransferase family. GNA1 subfamily.</text>
</comment>
<dbReference type="AlphaFoldDB" id="A0A8J5UKD2"/>
<dbReference type="InterPro" id="IPR000182">
    <property type="entry name" value="GNAT_dom"/>
</dbReference>
<evidence type="ECO:0000256" key="7">
    <source>
        <dbReference type="ARBA" id="ARBA00069869"/>
    </source>
</evidence>
<dbReference type="CDD" id="cd04301">
    <property type="entry name" value="NAT_SF"/>
    <property type="match status" value="1"/>
</dbReference>
<dbReference type="GeneID" id="73467877"/>
<name>A0A8J5UKD2_9ASCO</name>
<gene>
    <name evidence="10" type="ORF">J8A68_001076</name>
</gene>
<evidence type="ECO:0000313" key="11">
    <source>
        <dbReference type="Proteomes" id="UP000694255"/>
    </source>
</evidence>
<dbReference type="Proteomes" id="UP000694255">
    <property type="component" value="Unassembled WGS sequence"/>
</dbReference>
<evidence type="ECO:0000256" key="4">
    <source>
        <dbReference type="ARBA" id="ARBA00022679"/>
    </source>
</evidence>
<reference evidence="10 11" key="1">
    <citation type="journal article" date="2021" name="DNA Res.">
        <title>Genome analysis of Candida subhashii reveals its hybrid nature and dual mitochondrial genome conformations.</title>
        <authorList>
            <person name="Mixao V."/>
            <person name="Hegedusova E."/>
            <person name="Saus E."/>
            <person name="Pryszcz L.P."/>
            <person name="Cillingova A."/>
            <person name="Nosek J."/>
            <person name="Gabaldon T."/>
        </authorList>
    </citation>
    <scope>NUCLEOTIDE SEQUENCE [LARGE SCALE GENOMIC DNA]</scope>
    <source>
        <strain evidence="10 11">CBS 10753</strain>
    </source>
</reference>
<sequence length="159" mass="18226">MTQQQQPVIITLPQGYTLRRLNLSDFENNYCETLQVLTTVGEISQKQFNELFQYWESLPEIYNPHVITNQQGKIVATGMLLVERKLIHSCGLVGHIEDISVLQTEQGKSLGLYIVRYLANLAKARGCYKVILDCSPENIKFYNKCGFNQCGIEMSQRFD</sequence>
<keyword evidence="4 8" id="KW-0808">Transferase</keyword>
<evidence type="ECO:0000256" key="6">
    <source>
        <dbReference type="ARBA" id="ARBA00048964"/>
    </source>
</evidence>
<dbReference type="PANTHER" id="PTHR13355:SF11">
    <property type="entry name" value="GLUCOSAMINE 6-PHOSPHATE N-ACETYLTRANSFERASE"/>
    <property type="match status" value="1"/>
</dbReference>
<dbReference type="EC" id="2.3.1.4" evidence="3 8"/>
<keyword evidence="5 8" id="KW-0012">Acyltransferase</keyword>
<comment type="caution">
    <text evidence="10">The sequence shown here is derived from an EMBL/GenBank/DDBJ whole genome shotgun (WGS) entry which is preliminary data.</text>
</comment>
<dbReference type="GO" id="GO:0004343">
    <property type="term" value="F:glucosamine 6-phosphate N-acetyltransferase activity"/>
    <property type="evidence" value="ECO:0007669"/>
    <property type="project" value="UniProtKB-UniRule"/>
</dbReference>
<accession>A0A8J5UKD2</accession>
<keyword evidence="11" id="KW-1185">Reference proteome</keyword>
<protein>
    <recommendedName>
        <fullName evidence="7 8">Glucosamine 6-phosphate N-acetyltransferase</fullName>
        <ecNumber evidence="3 8">2.3.1.4</ecNumber>
    </recommendedName>
</protein>
<evidence type="ECO:0000259" key="9">
    <source>
        <dbReference type="PROSITE" id="PS51186"/>
    </source>
</evidence>
<dbReference type="PANTHER" id="PTHR13355">
    <property type="entry name" value="GLUCOSAMINE 6-PHOSPHATE N-ACETYLTRANSFERASE"/>
    <property type="match status" value="1"/>
</dbReference>
<dbReference type="RefSeq" id="XP_049265620.1">
    <property type="nucleotide sequence ID" value="XM_049404690.1"/>
</dbReference>
<dbReference type="OrthoDB" id="10039976at2759"/>
<comment type="pathway">
    <text evidence="1 8">Nucleotide-sugar biosynthesis; UDP-N-acetyl-alpha-D-glucosamine biosynthesis; N-acetyl-alpha-D-glucosamine 1-phosphate from alpha-D-glucosamine 6-phosphate (route I): step 1/2.</text>
</comment>